<accession>A0A5B6V7T0</accession>
<dbReference type="Gene3D" id="1.10.132.20">
    <property type="entry name" value="Ribosome-recycling factor"/>
    <property type="match status" value="2"/>
</dbReference>
<proteinExistence type="inferred from homology"/>
<dbReference type="GO" id="GO:0005739">
    <property type="term" value="C:mitochondrion"/>
    <property type="evidence" value="ECO:0007669"/>
    <property type="project" value="TreeGrafter"/>
</dbReference>
<dbReference type="OrthoDB" id="407355at2759"/>
<comment type="caution">
    <text evidence="7">The sequence shown here is derived from an EMBL/GenBank/DDBJ whole genome shotgun (WGS) entry which is preliminary data.</text>
</comment>
<evidence type="ECO:0000256" key="5">
    <source>
        <dbReference type="ARBA" id="ARBA00032397"/>
    </source>
</evidence>
<evidence type="ECO:0000256" key="4">
    <source>
        <dbReference type="ARBA" id="ARBA00022917"/>
    </source>
</evidence>
<comment type="function">
    <text evidence="1">Responsible for the release of ribosomes from messenger RNA at the termination of chloroplastic protein biosynthesis.</text>
</comment>
<gene>
    <name evidence="7" type="ORF">EPI10_000386</name>
</gene>
<dbReference type="Gene3D" id="3.30.1360.40">
    <property type="match status" value="1"/>
</dbReference>
<organism evidence="7 8">
    <name type="scientific">Gossypium australe</name>
    <dbReference type="NCBI Taxonomy" id="47621"/>
    <lineage>
        <taxon>Eukaryota</taxon>
        <taxon>Viridiplantae</taxon>
        <taxon>Streptophyta</taxon>
        <taxon>Embryophyta</taxon>
        <taxon>Tracheophyta</taxon>
        <taxon>Spermatophyta</taxon>
        <taxon>Magnoliopsida</taxon>
        <taxon>eudicotyledons</taxon>
        <taxon>Gunneridae</taxon>
        <taxon>Pentapetalae</taxon>
        <taxon>rosids</taxon>
        <taxon>malvids</taxon>
        <taxon>Malvales</taxon>
        <taxon>Malvaceae</taxon>
        <taxon>Malvoideae</taxon>
        <taxon>Gossypium</taxon>
    </lineage>
</organism>
<evidence type="ECO:0000256" key="2">
    <source>
        <dbReference type="ARBA" id="ARBA00005912"/>
    </source>
</evidence>
<evidence type="ECO:0000313" key="7">
    <source>
        <dbReference type="EMBL" id="KAA3465185.1"/>
    </source>
</evidence>
<evidence type="ECO:0000256" key="3">
    <source>
        <dbReference type="ARBA" id="ARBA00014063"/>
    </source>
</evidence>
<reference evidence="7" key="1">
    <citation type="submission" date="2019-08" db="EMBL/GenBank/DDBJ databases">
        <authorList>
            <person name="Liu F."/>
        </authorList>
    </citation>
    <scope>NUCLEOTIDE SEQUENCE [LARGE SCALE GENOMIC DNA]</scope>
    <source>
        <strain evidence="7">PA1801</strain>
        <tissue evidence="7">Leaf</tissue>
    </source>
</reference>
<dbReference type="AlphaFoldDB" id="A0A5B6V7T0"/>
<keyword evidence="8" id="KW-1185">Reference proteome</keyword>
<evidence type="ECO:0000313" key="8">
    <source>
        <dbReference type="Proteomes" id="UP000325315"/>
    </source>
</evidence>
<dbReference type="FunFam" id="3.30.1360.40:FF:000001">
    <property type="entry name" value="Ribosome-recycling factor"/>
    <property type="match status" value="1"/>
</dbReference>
<sequence length="310" mass="34008">MALYLRRATKLTNTIRTTTLLLRSSNTQTRNISHFLLSHNQLTPRSQNLTPFCSFDFLRDSRRGFAKGKKSKDDSGGSTMELAPDIGPSVKASAASQMDAAIVALSRELAKLRTGRASAGMLDHIIVETDGVKMQLNHLAVVSVVDSKTLSVNPYDTNTLKALESAIISSPLGLNPKVDGQRLIAPIPPLTKEHMQAMCKVVAKSSEDVKQSIRRARQKVVSNISDFTFIVDEALKCPVLNAKSLLMEEGSPSYGLDVRNMALDTIKKAGSSFPKDEAKRFEKEIDELTKKFVKSADELCKAKEKEITQG</sequence>
<dbReference type="InterPro" id="IPR036191">
    <property type="entry name" value="RRF_sf"/>
</dbReference>
<dbReference type="GO" id="GO:0043023">
    <property type="term" value="F:ribosomal large subunit binding"/>
    <property type="evidence" value="ECO:0007669"/>
    <property type="project" value="TreeGrafter"/>
</dbReference>
<protein>
    <recommendedName>
        <fullName evidence="3">Ribosome-recycling factor, chloroplastic</fullName>
    </recommendedName>
    <alternativeName>
        <fullName evidence="5">Ribosome-releasing factor, chloroplastic</fullName>
    </alternativeName>
</protein>
<dbReference type="Pfam" id="PF01765">
    <property type="entry name" value="RRF"/>
    <property type="match status" value="2"/>
</dbReference>
<evidence type="ECO:0000259" key="6">
    <source>
        <dbReference type="Pfam" id="PF01765"/>
    </source>
</evidence>
<dbReference type="EMBL" id="SMMG02000007">
    <property type="protein sequence ID" value="KAA3465185.1"/>
    <property type="molecule type" value="Genomic_DNA"/>
</dbReference>
<dbReference type="GO" id="GO:0006412">
    <property type="term" value="P:translation"/>
    <property type="evidence" value="ECO:0007669"/>
    <property type="project" value="UniProtKB-KW"/>
</dbReference>
<dbReference type="InterPro" id="IPR002661">
    <property type="entry name" value="Ribosome_recyc_fac"/>
</dbReference>
<name>A0A5B6V7T0_9ROSI</name>
<dbReference type="InterPro" id="IPR023584">
    <property type="entry name" value="Ribosome_recyc_fac_dom"/>
</dbReference>
<feature type="domain" description="Ribosome recycling factor" evidence="6">
    <location>
        <begin position="258"/>
        <end position="307"/>
    </location>
</feature>
<comment type="similarity">
    <text evidence="2">Belongs to the RRF family.</text>
</comment>
<dbReference type="PANTHER" id="PTHR20982">
    <property type="entry name" value="RIBOSOME RECYCLING FACTOR"/>
    <property type="match status" value="1"/>
</dbReference>
<dbReference type="PANTHER" id="PTHR20982:SF3">
    <property type="entry name" value="MITOCHONDRIAL RIBOSOME RECYCLING FACTOR PSEUDO 1"/>
    <property type="match status" value="1"/>
</dbReference>
<feature type="domain" description="Ribosome recycling factor" evidence="6">
    <location>
        <begin position="105"/>
        <end position="225"/>
    </location>
</feature>
<dbReference type="Proteomes" id="UP000325315">
    <property type="component" value="Unassembled WGS sequence"/>
</dbReference>
<keyword evidence="4" id="KW-0648">Protein biosynthesis</keyword>
<dbReference type="SUPFAM" id="SSF55194">
    <property type="entry name" value="Ribosome recycling factor, RRF"/>
    <property type="match status" value="2"/>
</dbReference>
<evidence type="ECO:0000256" key="1">
    <source>
        <dbReference type="ARBA" id="ARBA00002952"/>
    </source>
</evidence>